<feature type="binding site" evidence="1">
    <location>
        <position position="80"/>
    </location>
    <ligand>
        <name>ATP</name>
        <dbReference type="ChEBI" id="CHEBI:30616"/>
    </ligand>
</feature>
<organism evidence="4 5">
    <name type="scientific">Cladophialophora immunda</name>
    <dbReference type="NCBI Taxonomy" id="569365"/>
    <lineage>
        <taxon>Eukaryota</taxon>
        <taxon>Fungi</taxon>
        <taxon>Dikarya</taxon>
        <taxon>Ascomycota</taxon>
        <taxon>Pezizomycotina</taxon>
        <taxon>Eurotiomycetes</taxon>
        <taxon>Chaetothyriomycetidae</taxon>
        <taxon>Chaetothyriales</taxon>
        <taxon>Herpotrichiellaceae</taxon>
        <taxon>Cladophialophora</taxon>
    </lineage>
</organism>
<dbReference type="Gene3D" id="3.30.200.20">
    <property type="entry name" value="Phosphorylase Kinase, domain 1"/>
    <property type="match status" value="1"/>
</dbReference>
<dbReference type="GO" id="GO:0005524">
    <property type="term" value="F:ATP binding"/>
    <property type="evidence" value="ECO:0007669"/>
    <property type="project" value="UniProtKB-UniRule"/>
</dbReference>
<evidence type="ECO:0000256" key="1">
    <source>
        <dbReference type="PROSITE-ProRule" id="PRU10141"/>
    </source>
</evidence>
<dbReference type="EMBL" id="KN847042">
    <property type="protein sequence ID" value="KIW29136.1"/>
    <property type="molecule type" value="Genomic_DNA"/>
</dbReference>
<dbReference type="GO" id="GO:0004674">
    <property type="term" value="F:protein serine/threonine kinase activity"/>
    <property type="evidence" value="ECO:0007669"/>
    <property type="project" value="TreeGrafter"/>
</dbReference>
<keyword evidence="5" id="KW-1185">Reference proteome</keyword>
<proteinExistence type="predicted"/>
<dbReference type="PROSITE" id="PS00107">
    <property type="entry name" value="PROTEIN_KINASE_ATP"/>
    <property type="match status" value="1"/>
</dbReference>
<dbReference type="PANTHER" id="PTHR24361">
    <property type="entry name" value="MITOGEN-ACTIVATED KINASE KINASE KINASE"/>
    <property type="match status" value="1"/>
</dbReference>
<dbReference type="Gene3D" id="1.10.510.10">
    <property type="entry name" value="Transferase(Phosphotransferase) domain 1"/>
    <property type="match status" value="1"/>
</dbReference>
<evidence type="ECO:0000313" key="4">
    <source>
        <dbReference type="EMBL" id="KIW29136.1"/>
    </source>
</evidence>
<dbReference type="Pfam" id="PF00069">
    <property type="entry name" value="Pkinase"/>
    <property type="match status" value="1"/>
</dbReference>
<dbReference type="SUPFAM" id="SSF56112">
    <property type="entry name" value="Protein kinase-like (PK-like)"/>
    <property type="match status" value="1"/>
</dbReference>
<reference evidence="4 5" key="1">
    <citation type="submission" date="2015-01" db="EMBL/GenBank/DDBJ databases">
        <title>The Genome Sequence of Cladophialophora immunda CBS83496.</title>
        <authorList>
            <consortium name="The Broad Institute Genomics Platform"/>
            <person name="Cuomo C."/>
            <person name="de Hoog S."/>
            <person name="Gorbushina A."/>
            <person name="Stielow B."/>
            <person name="Teixiera M."/>
            <person name="Abouelleil A."/>
            <person name="Chapman S.B."/>
            <person name="Priest M."/>
            <person name="Young S.K."/>
            <person name="Wortman J."/>
            <person name="Nusbaum C."/>
            <person name="Birren B."/>
        </authorList>
    </citation>
    <scope>NUCLEOTIDE SEQUENCE [LARGE SCALE GENOMIC DNA]</scope>
    <source>
        <strain evidence="4 5">CBS 83496</strain>
    </source>
</reference>
<dbReference type="HOGENOM" id="CLU_741860_0_0_1"/>
<dbReference type="RefSeq" id="XP_016249352.1">
    <property type="nucleotide sequence ID" value="XM_016391833.1"/>
</dbReference>
<accession>A0A0D1ZME7</accession>
<evidence type="ECO:0000313" key="5">
    <source>
        <dbReference type="Proteomes" id="UP000054466"/>
    </source>
</evidence>
<protein>
    <recommendedName>
        <fullName evidence="3">Protein kinase domain-containing protein</fullName>
    </recommendedName>
</protein>
<keyword evidence="1" id="KW-0547">Nucleotide-binding</keyword>
<dbReference type="InterPro" id="IPR017441">
    <property type="entry name" value="Protein_kinase_ATP_BS"/>
</dbReference>
<dbReference type="InterPro" id="IPR011009">
    <property type="entry name" value="Kinase-like_dom_sf"/>
</dbReference>
<feature type="chain" id="PRO_5002252943" description="Protein kinase domain-containing protein" evidence="2">
    <location>
        <begin position="20"/>
        <end position="373"/>
    </location>
</feature>
<dbReference type="SMART" id="SM00220">
    <property type="entry name" value="S_TKc"/>
    <property type="match status" value="1"/>
</dbReference>
<dbReference type="GeneID" id="27344166"/>
<dbReference type="AlphaFoldDB" id="A0A0D1ZME7"/>
<dbReference type="InterPro" id="IPR000719">
    <property type="entry name" value="Prot_kinase_dom"/>
</dbReference>
<keyword evidence="1" id="KW-0067">ATP-binding</keyword>
<evidence type="ECO:0000259" key="3">
    <source>
        <dbReference type="PROSITE" id="PS50011"/>
    </source>
</evidence>
<dbReference type="STRING" id="569365.A0A0D1ZME7"/>
<name>A0A0D1ZME7_9EURO</name>
<dbReference type="GO" id="GO:0005737">
    <property type="term" value="C:cytoplasm"/>
    <property type="evidence" value="ECO:0007669"/>
    <property type="project" value="TreeGrafter"/>
</dbReference>
<gene>
    <name evidence="4" type="ORF">PV07_04972</name>
</gene>
<dbReference type="VEuPathDB" id="FungiDB:PV07_04972"/>
<evidence type="ECO:0000256" key="2">
    <source>
        <dbReference type="SAM" id="SignalP"/>
    </source>
</evidence>
<dbReference type="Proteomes" id="UP000054466">
    <property type="component" value="Unassembled WGS sequence"/>
</dbReference>
<dbReference type="InterPro" id="IPR053235">
    <property type="entry name" value="Ser_Thr_kinase"/>
</dbReference>
<feature type="signal peptide" evidence="2">
    <location>
        <begin position="1"/>
        <end position="19"/>
    </location>
</feature>
<feature type="domain" description="Protein kinase" evidence="3">
    <location>
        <begin position="51"/>
        <end position="338"/>
    </location>
</feature>
<sequence length="373" mass="41709">MRISHRLLCFATIATSILIHKPSKVEPWACNTRIPRVFEGPSRECHCPSPIFSTKHLGEGTSGVARKLSDTASGQIVVVKTHGLRHEDESEEAYLAFIQNEYRTASSLWHPNIVETYDIYQDEHEAWHQVMEPLAVRLDRLLEVTENASWDIIDSIFSHIVQGIAHMHSLEIAHMDIKVENIGISAAGAVKIFDFGSAHPILGAGGVPNLAQGIHGTLPYLAPEILKNTPYSPAAADVWALAILYIRISTGQFPWEKARLWDTSFRMFCRDDAEFKPTSGLRSIGDLPDLPIDSKSMRGPANVLELLPRHVRPMLGRMLDLDPASRPTVDELVSQGWIKNSRKPTKAELTRWADVPDISDNISVRPELVSYDY</sequence>
<dbReference type="OrthoDB" id="10252171at2759"/>
<keyword evidence="2" id="KW-0732">Signal</keyword>
<dbReference type="PROSITE" id="PS50011">
    <property type="entry name" value="PROTEIN_KINASE_DOM"/>
    <property type="match status" value="1"/>
</dbReference>